<evidence type="ECO:0000313" key="3">
    <source>
        <dbReference type="Proteomes" id="UP000215747"/>
    </source>
</evidence>
<dbReference type="AlphaFoldDB" id="A0A256SVA2"/>
<reference evidence="3" key="1">
    <citation type="submission" date="2017-05" db="EMBL/GenBank/DDBJ databases">
        <authorList>
            <person name="Lin X.B."/>
            <person name="Stothard P."/>
            <person name="Tasseva G."/>
            <person name="Walter J."/>
        </authorList>
    </citation>
    <scope>NUCLEOTIDE SEQUENCE [LARGE SCALE GENOMIC DNA]</scope>
    <source>
        <strain evidence="3">114h</strain>
    </source>
</reference>
<feature type="transmembrane region" description="Helical" evidence="1">
    <location>
        <begin position="73"/>
        <end position="92"/>
    </location>
</feature>
<feature type="transmembrane region" description="Helical" evidence="1">
    <location>
        <begin position="6"/>
        <end position="27"/>
    </location>
</feature>
<proteinExistence type="predicted"/>
<protein>
    <submittedName>
        <fullName evidence="2">Uncharacterized protein</fullName>
    </submittedName>
</protein>
<feature type="transmembrane region" description="Helical" evidence="1">
    <location>
        <begin position="39"/>
        <end position="61"/>
    </location>
</feature>
<organism evidence="2 3">
    <name type="scientific">Limosilactobacillus reuteri</name>
    <name type="common">Lactobacillus reuteri</name>
    <dbReference type="NCBI Taxonomy" id="1598"/>
    <lineage>
        <taxon>Bacteria</taxon>
        <taxon>Bacillati</taxon>
        <taxon>Bacillota</taxon>
        <taxon>Bacilli</taxon>
        <taxon>Lactobacillales</taxon>
        <taxon>Lactobacillaceae</taxon>
        <taxon>Limosilactobacillus</taxon>
    </lineage>
</organism>
<evidence type="ECO:0000256" key="1">
    <source>
        <dbReference type="SAM" id="Phobius"/>
    </source>
</evidence>
<keyword evidence="1" id="KW-0472">Membrane</keyword>
<reference evidence="2 3" key="2">
    <citation type="submission" date="2017-09" db="EMBL/GenBank/DDBJ databases">
        <title>Tripartite evolution among Lactobacillus johnsonii, Lactobacillus taiwanensis, Lactobacillus reuteri and their rodent host.</title>
        <authorList>
            <person name="Wang T."/>
            <person name="Knowles S."/>
            <person name="Cheng C."/>
        </authorList>
    </citation>
    <scope>NUCLEOTIDE SEQUENCE [LARGE SCALE GENOMIC DNA]</scope>
    <source>
        <strain evidence="2 3">114h</strain>
    </source>
</reference>
<keyword evidence="1" id="KW-1133">Transmembrane helix</keyword>
<dbReference type="RefSeq" id="WP_094536713.1">
    <property type="nucleotide sequence ID" value="NZ_JAYFHR010000005.1"/>
</dbReference>
<name>A0A256SVA2_LIMRT</name>
<comment type="caution">
    <text evidence="2">The sequence shown here is derived from an EMBL/GenBank/DDBJ whole genome shotgun (WGS) entry which is preliminary data.</text>
</comment>
<evidence type="ECO:0000313" key="2">
    <source>
        <dbReference type="EMBL" id="OYS70313.1"/>
    </source>
</evidence>
<dbReference type="Proteomes" id="UP000215747">
    <property type="component" value="Unassembled WGS sequence"/>
</dbReference>
<sequence>MLTKLIASLITVGGMGFMNFLVTDQLGTVDLRHDHKTEMIAYSLLWSIFDFAIFLMINSLLQHYCKLSGNWLIVYSLIFTLVLAFLITLLIARPLNGFVYFCYNHVASGQIKKANFIPGSTFTNKLNNDKKAIVYLYDFDHNPINFGILDEYSLDDTGQPQISLVPGMQRIQPTYQNLIDYISKDKIYEQYQPFSYINFEQKWIMFVLQG</sequence>
<dbReference type="EMBL" id="NGPL01000017">
    <property type="protein sequence ID" value="OYS70313.1"/>
    <property type="molecule type" value="Genomic_DNA"/>
</dbReference>
<gene>
    <name evidence="2" type="ORF">CBF96_02520</name>
</gene>
<keyword evidence="1" id="KW-0812">Transmembrane</keyword>
<accession>A0A256SVA2</accession>